<dbReference type="HOGENOM" id="CLU_256784_0_0_1"/>
<dbReference type="OrthoDB" id="21225at2759"/>
<feature type="region of interest" description="Disordered" evidence="7">
    <location>
        <begin position="1466"/>
        <end position="1495"/>
    </location>
</feature>
<dbReference type="InterPro" id="IPR036097">
    <property type="entry name" value="HisK_dim/P_sf"/>
</dbReference>
<dbReference type="SMART" id="SM00448">
    <property type="entry name" value="REC"/>
    <property type="match status" value="1"/>
</dbReference>
<organism evidence="10 11">
    <name type="scientific">Rhizophagus irregularis (strain DAOM 197198w)</name>
    <name type="common">Glomus intraradices</name>
    <dbReference type="NCBI Taxonomy" id="1432141"/>
    <lineage>
        <taxon>Eukaryota</taxon>
        <taxon>Fungi</taxon>
        <taxon>Fungi incertae sedis</taxon>
        <taxon>Mucoromycota</taxon>
        <taxon>Glomeromycotina</taxon>
        <taxon>Glomeromycetes</taxon>
        <taxon>Glomerales</taxon>
        <taxon>Glomeraceae</taxon>
        <taxon>Rhizophagus</taxon>
    </lineage>
</organism>
<dbReference type="InterPro" id="IPR005467">
    <property type="entry name" value="His_kinase_dom"/>
</dbReference>
<dbReference type="Pfam" id="PF02518">
    <property type="entry name" value="HATPase_c"/>
    <property type="match status" value="1"/>
</dbReference>
<dbReference type="InterPro" id="IPR011006">
    <property type="entry name" value="CheY-like_superfamily"/>
</dbReference>
<keyword evidence="4" id="KW-0808">Transferase</keyword>
<dbReference type="Pfam" id="PF00072">
    <property type="entry name" value="Response_reg"/>
    <property type="match status" value="1"/>
</dbReference>
<dbReference type="Gene3D" id="1.10.287.130">
    <property type="match status" value="1"/>
</dbReference>
<feature type="compositionally biased region" description="Basic and acidic residues" evidence="7">
    <location>
        <begin position="716"/>
        <end position="728"/>
    </location>
</feature>
<dbReference type="CDD" id="cd00082">
    <property type="entry name" value="HisKA"/>
    <property type="match status" value="1"/>
</dbReference>
<dbReference type="SUPFAM" id="SSF55874">
    <property type="entry name" value="ATPase domain of HSP90 chaperone/DNA topoisomerase II/histidine kinase"/>
    <property type="match status" value="1"/>
</dbReference>
<dbReference type="Pfam" id="PF00512">
    <property type="entry name" value="HisKA"/>
    <property type="match status" value="1"/>
</dbReference>
<dbReference type="Pfam" id="PF01590">
    <property type="entry name" value="GAF"/>
    <property type="match status" value="1"/>
</dbReference>
<evidence type="ECO:0000259" key="9">
    <source>
        <dbReference type="PROSITE" id="PS50110"/>
    </source>
</evidence>
<dbReference type="EC" id="2.7.13.3" evidence="2"/>
<dbReference type="PRINTS" id="PR00344">
    <property type="entry name" value="BCTRLSENSOR"/>
</dbReference>
<protein>
    <recommendedName>
        <fullName evidence="2">histidine kinase</fullName>
        <ecNumber evidence="2">2.7.13.3</ecNumber>
    </recommendedName>
</protein>
<keyword evidence="5" id="KW-0418">Kinase</keyword>
<dbReference type="SUPFAM" id="SSF55781">
    <property type="entry name" value="GAF domain-like"/>
    <property type="match status" value="1"/>
</dbReference>
<dbReference type="InterPro" id="IPR003594">
    <property type="entry name" value="HATPase_dom"/>
</dbReference>
<feature type="domain" description="Response regulatory" evidence="9">
    <location>
        <begin position="1202"/>
        <end position="1468"/>
    </location>
</feature>
<dbReference type="CDD" id="cd17546">
    <property type="entry name" value="REC_hyHK_CKI1_RcsC-like"/>
    <property type="match status" value="1"/>
</dbReference>
<comment type="catalytic activity">
    <reaction evidence="1">
        <text>ATP + protein L-histidine = ADP + protein N-phospho-L-histidine.</text>
        <dbReference type="EC" id="2.7.13.3"/>
    </reaction>
</comment>
<proteinExistence type="predicted"/>
<keyword evidence="3 6" id="KW-0597">Phosphoprotein</keyword>
<evidence type="ECO:0000259" key="8">
    <source>
        <dbReference type="PROSITE" id="PS50109"/>
    </source>
</evidence>
<sequence length="1495" mass="168631">MPSSPPNSSSSSSKPNPIKSFVRKKFLDTSIFKSYKFDKEISNSIQGINNNNDINNNNNIIRRKSIAIPILLSNPSKYYKDVEWKTLIKEKFPITNNNNNNNNNINNNVSSRRNSALFRFKPSPKQVSSIDKVLSSPNSGEVDISLLATSPDSDIQFDQYNTDEWKEFLYNYAQGKFNPMATPKKPNSLRRSKTVDCRRSKIVCELNSTAEADAITSFIKGLEDDCEQSKCFVDYNIEVDGNYESIYDDDDLDDDLDDNHYLPPPMPPNEVERRRALWRFQILNTSNDVNFTRIVALSKEHFKTSISMISLLNTTHQWFKAEDGMGCSGTTREISFCGHAILQENGEPFVVLDATKDWRFCNNPLVTDAPFIRFYAGAPLRTDDGYNIGTICVIDREPRDSFSKKDRENLKEYARVVMRELELWTDTLRLRVRNKMQESIAEFSKFCLEIQLANNNSNNDENKKKSTICDPIMKQCFNMAGKLMRDTLNVDSVYLLEMPCLYSRPLSITSRNSNNFFLTGPPPDVPSSHLRSLASVGEIELSTEALKASIITSYFTYLMQTQSQGCIYQNSLPPLPTLFPDDVHSGIVVPIYDDTQNAFGFLIAMTKDPQRQFEDEERVYLSNFGVNVVSEVLKRRVIVADRAKGAFISSISHELRTPLHGILASCELMEESKLNESQAELVKTIQGCGTSLISIINSVLDFAKLESEKQDYVDDPINQKKLSEKDNNNKLMNRNNNNNKRKKEQKERIDLVKLLEEVSEACFVGQQMVTAIYNDNNKITNSINKNNDEENLLMENNNNNNNNNNTAITQARKKRVYDLLHPNQSHHQQADDVLLMIDVEPRDAGWWVMAEDGALKQLLMNKHAGVQDTTTTTTDTSSSSSSSSNKIHALITITDTGCGISPSFLSTNMFQPFSQENSLQVGTGLGLSIVKLLVEKMGGKLDVESEVGVGTRFRIWLDLDQANEEIKMNYNKNDDLGDFSNTFDSFNNENDNLIKDFEEKQRKIILEKVKQKRIVVKCVDGKLKEVVERYFKGWLKVKELICEDKENVTDSTLDGDIIFIIDDIGQLKKIISKVDTKQAPIVFTTTLAKHGKIADFVEKLQKEIEETQLIKRKRRKVVILTRPCGPRKLEKAIVSVLSSQQDDEKLLEEENSYFPKLIMTPPISEDDNSKDYIKSLNINPPPLNELKKSKSVNSLSCNLGPRVLVVEDNAVNRMILATFLKKRGIRFDEAENGAIGVEKFKKALEDDDGEFPNRKGFDIVLMDIQMPVMNGNVATAEIRKIEEEFNNPKFSLLSTARTTTNTTLTKSPAASPTITNFEFPPSSLFNKTTSSSPVSESNNHLKPFTQKNRFLQRRVSNPDQFSFQNNSFSITSLLLKPKISIKIPTKSTTKSKTSPLPSPSPIPSSPSFPIIENNTINTITKRSRSLIFALTGLASEEDKDIAFESGVDGFLTKPVSLKMLEKVLKKWSEKNEQSSENSSVGSSNSSSNSSSGGST</sequence>
<dbReference type="Gene3D" id="3.40.50.2300">
    <property type="match status" value="2"/>
</dbReference>
<dbReference type="PANTHER" id="PTHR43047">
    <property type="entry name" value="TWO-COMPONENT HISTIDINE PROTEIN KINASE"/>
    <property type="match status" value="1"/>
</dbReference>
<dbReference type="EMBL" id="JEMT01023745">
    <property type="protein sequence ID" value="EXX63873.1"/>
    <property type="molecule type" value="Genomic_DNA"/>
</dbReference>
<feature type="compositionally biased region" description="Pro residues" evidence="7">
    <location>
        <begin position="1396"/>
        <end position="1406"/>
    </location>
</feature>
<dbReference type="InterPro" id="IPR003018">
    <property type="entry name" value="GAF"/>
</dbReference>
<feature type="modified residue" description="4-aspartylphosphate" evidence="6">
    <location>
        <position position="1263"/>
    </location>
</feature>
<dbReference type="Proteomes" id="UP000022910">
    <property type="component" value="Unassembled WGS sequence"/>
</dbReference>
<dbReference type="InterPro" id="IPR004358">
    <property type="entry name" value="Sig_transdc_His_kin-like_C"/>
</dbReference>
<evidence type="ECO:0000256" key="5">
    <source>
        <dbReference type="ARBA" id="ARBA00022777"/>
    </source>
</evidence>
<feature type="compositionally biased region" description="Low complexity" evidence="7">
    <location>
        <begin position="729"/>
        <end position="738"/>
    </location>
</feature>
<dbReference type="STRING" id="1432141.A0A015MAK1"/>
<dbReference type="InterPro" id="IPR003661">
    <property type="entry name" value="HisK_dim/P_dom"/>
</dbReference>
<dbReference type="GO" id="GO:0000155">
    <property type="term" value="F:phosphorelay sensor kinase activity"/>
    <property type="evidence" value="ECO:0007669"/>
    <property type="project" value="InterPro"/>
</dbReference>
<comment type="caution">
    <text evidence="10">The sequence shown here is derived from an EMBL/GenBank/DDBJ whole genome shotgun (WGS) entry which is preliminary data.</text>
</comment>
<keyword evidence="11" id="KW-1185">Reference proteome</keyword>
<gene>
    <name evidence="10" type="ORF">RirG_148220</name>
</gene>
<reference evidence="10 11" key="1">
    <citation type="submission" date="2014-02" db="EMBL/GenBank/DDBJ databases">
        <title>Single nucleus genome sequencing reveals high similarity among nuclei of an endomycorrhizal fungus.</title>
        <authorList>
            <person name="Lin K."/>
            <person name="Geurts R."/>
            <person name="Zhang Z."/>
            <person name="Limpens E."/>
            <person name="Saunders D.G."/>
            <person name="Mu D."/>
            <person name="Pang E."/>
            <person name="Cao H."/>
            <person name="Cha H."/>
            <person name="Lin T."/>
            <person name="Zhou Q."/>
            <person name="Shang Y."/>
            <person name="Li Y."/>
            <person name="Ivanov S."/>
            <person name="Sharma T."/>
            <person name="Velzen R.V."/>
            <person name="Ruijter N.D."/>
            <person name="Aanen D.K."/>
            <person name="Win J."/>
            <person name="Kamoun S."/>
            <person name="Bisseling T."/>
            <person name="Huang S."/>
        </authorList>
    </citation>
    <scope>NUCLEOTIDE SEQUENCE [LARGE SCALE GENOMIC DNA]</scope>
    <source>
        <strain evidence="11">DAOM197198w</strain>
    </source>
</reference>
<evidence type="ECO:0000256" key="6">
    <source>
        <dbReference type="PROSITE-ProRule" id="PRU00169"/>
    </source>
</evidence>
<feature type="compositionally biased region" description="Low complexity" evidence="7">
    <location>
        <begin position="1474"/>
        <end position="1495"/>
    </location>
</feature>
<dbReference type="SUPFAM" id="SSF47384">
    <property type="entry name" value="Homodimeric domain of signal transducing histidine kinase"/>
    <property type="match status" value="1"/>
</dbReference>
<dbReference type="Gene3D" id="3.30.450.40">
    <property type="match status" value="1"/>
</dbReference>
<dbReference type="GO" id="GO:0009927">
    <property type="term" value="F:histidine phosphotransfer kinase activity"/>
    <property type="evidence" value="ECO:0007669"/>
    <property type="project" value="TreeGrafter"/>
</dbReference>
<evidence type="ECO:0000313" key="11">
    <source>
        <dbReference type="Proteomes" id="UP000022910"/>
    </source>
</evidence>
<dbReference type="SMART" id="SM00065">
    <property type="entry name" value="GAF"/>
    <property type="match status" value="1"/>
</dbReference>
<evidence type="ECO:0000256" key="3">
    <source>
        <dbReference type="ARBA" id="ARBA00022553"/>
    </source>
</evidence>
<evidence type="ECO:0000256" key="2">
    <source>
        <dbReference type="ARBA" id="ARBA00012438"/>
    </source>
</evidence>
<evidence type="ECO:0000313" key="10">
    <source>
        <dbReference type="EMBL" id="EXX63873.1"/>
    </source>
</evidence>
<dbReference type="OMA" id="RYPKGHI"/>
<dbReference type="SMART" id="SM00387">
    <property type="entry name" value="HATPase_c"/>
    <property type="match status" value="1"/>
</dbReference>
<feature type="region of interest" description="Disordered" evidence="7">
    <location>
        <begin position="1328"/>
        <end position="1347"/>
    </location>
</feature>
<accession>A0A015MAK1</accession>
<evidence type="ECO:0000256" key="1">
    <source>
        <dbReference type="ARBA" id="ARBA00000085"/>
    </source>
</evidence>
<feature type="domain" description="Histidine kinase" evidence="8">
    <location>
        <begin position="650"/>
        <end position="961"/>
    </location>
</feature>
<dbReference type="SUPFAM" id="SSF52172">
    <property type="entry name" value="CheY-like"/>
    <property type="match status" value="2"/>
</dbReference>
<evidence type="ECO:0000256" key="4">
    <source>
        <dbReference type="ARBA" id="ARBA00022679"/>
    </source>
</evidence>
<feature type="compositionally biased region" description="Low complexity" evidence="7">
    <location>
        <begin position="1385"/>
        <end position="1395"/>
    </location>
</feature>
<dbReference type="FunFam" id="1.10.287.130:FF:000023">
    <property type="entry name" value="Sensor histidine kinase/response regulator, putative"/>
    <property type="match status" value="1"/>
</dbReference>
<dbReference type="PANTHER" id="PTHR43047:SF72">
    <property type="entry name" value="OSMOSENSING HISTIDINE PROTEIN KINASE SLN1"/>
    <property type="match status" value="1"/>
</dbReference>
<dbReference type="SMART" id="SM00388">
    <property type="entry name" value="HisKA"/>
    <property type="match status" value="1"/>
</dbReference>
<dbReference type="InterPro" id="IPR001789">
    <property type="entry name" value="Sig_transdc_resp-reg_receiver"/>
</dbReference>
<evidence type="ECO:0000256" key="7">
    <source>
        <dbReference type="SAM" id="MobiDB-lite"/>
    </source>
</evidence>
<dbReference type="PROSITE" id="PS50109">
    <property type="entry name" value="HIS_KIN"/>
    <property type="match status" value="1"/>
</dbReference>
<dbReference type="Gene3D" id="3.30.565.10">
    <property type="entry name" value="Histidine kinase-like ATPase, C-terminal domain"/>
    <property type="match status" value="1"/>
</dbReference>
<feature type="region of interest" description="Disordered" evidence="7">
    <location>
        <begin position="1385"/>
        <end position="1409"/>
    </location>
</feature>
<name>A0A015MAK1_RHIIW</name>
<feature type="region of interest" description="Disordered" evidence="7">
    <location>
        <begin position="716"/>
        <end position="745"/>
    </location>
</feature>
<dbReference type="InterPro" id="IPR036890">
    <property type="entry name" value="HATPase_C_sf"/>
</dbReference>
<dbReference type="PROSITE" id="PS50110">
    <property type="entry name" value="RESPONSE_REGULATORY"/>
    <property type="match status" value="1"/>
</dbReference>
<dbReference type="GO" id="GO:0005886">
    <property type="term" value="C:plasma membrane"/>
    <property type="evidence" value="ECO:0007669"/>
    <property type="project" value="TreeGrafter"/>
</dbReference>
<dbReference type="InterPro" id="IPR029016">
    <property type="entry name" value="GAF-like_dom_sf"/>
</dbReference>